<dbReference type="RefSeq" id="WP_121167017.1">
    <property type="nucleotide sequence ID" value="NZ_RAPE01000003.1"/>
</dbReference>
<proteinExistence type="predicted"/>
<gene>
    <name evidence="5" type="ORF">D6850_11395</name>
</gene>
<dbReference type="InterPro" id="IPR050469">
    <property type="entry name" value="Diguanylate_Cyclase"/>
</dbReference>
<dbReference type="EC" id="2.7.7.65" evidence="1"/>
<evidence type="ECO:0000313" key="6">
    <source>
        <dbReference type="Proteomes" id="UP000281128"/>
    </source>
</evidence>
<name>A0A3A8AW50_9RHOB</name>
<dbReference type="InterPro" id="IPR029787">
    <property type="entry name" value="Nucleotide_cyclase"/>
</dbReference>
<protein>
    <recommendedName>
        <fullName evidence="1">diguanylate cyclase</fullName>
        <ecNumber evidence="1">2.7.7.65</ecNumber>
    </recommendedName>
</protein>
<accession>A0A3A8AW50</accession>
<dbReference type="InterPro" id="IPR043128">
    <property type="entry name" value="Rev_trsase/Diguanyl_cyclase"/>
</dbReference>
<dbReference type="SUPFAM" id="SSF55073">
    <property type="entry name" value="Nucleotide cyclase"/>
    <property type="match status" value="1"/>
</dbReference>
<reference evidence="5 6" key="1">
    <citation type="submission" date="2018-09" db="EMBL/GenBank/DDBJ databases">
        <title>Roseovarius spongiae sp. nov., isolated from a marine sponge.</title>
        <authorList>
            <person name="Zhuang L."/>
            <person name="Luo L."/>
        </authorList>
    </citation>
    <scope>NUCLEOTIDE SEQUENCE [LARGE SCALE GENOMIC DNA]</scope>
    <source>
        <strain evidence="5 6">HN-E21</strain>
    </source>
</reference>
<dbReference type="GO" id="GO:1902201">
    <property type="term" value="P:negative regulation of bacterial-type flagellum-dependent cell motility"/>
    <property type="evidence" value="ECO:0007669"/>
    <property type="project" value="TreeGrafter"/>
</dbReference>
<dbReference type="NCBIfam" id="TIGR00254">
    <property type="entry name" value="GGDEF"/>
    <property type="match status" value="1"/>
</dbReference>
<dbReference type="GO" id="GO:0043709">
    <property type="term" value="P:cell adhesion involved in single-species biofilm formation"/>
    <property type="evidence" value="ECO:0007669"/>
    <property type="project" value="TreeGrafter"/>
</dbReference>
<dbReference type="PROSITE" id="PS50887">
    <property type="entry name" value="GGDEF"/>
    <property type="match status" value="1"/>
</dbReference>
<evidence type="ECO:0000256" key="2">
    <source>
        <dbReference type="ARBA" id="ARBA00034247"/>
    </source>
</evidence>
<evidence type="ECO:0000259" key="4">
    <source>
        <dbReference type="PROSITE" id="PS50887"/>
    </source>
</evidence>
<dbReference type="CDD" id="cd01949">
    <property type="entry name" value="GGDEF"/>
    <property type="match status" value="1"/>
</dbReference>
<dbReference type="PANTHER" id="PTHR45138">
    <property type="entry name" value="REGULATORY COMPONENTS OF SENSORY TRANSDUCTION SYSTEM"/>
    <property type="match status" value="1"/>
</dbReference>
<dbReference type="EMBL" id="RAPE01000003">
    <property type="protein sequence ID" value="RKF13804.1"/>
    <property type="molecule type" value="Genomic_DNA"/>
</dbReference>
<dbReference type="Proteomes" id="UP000281128">
    <property type="component" value="Unassembled WGS sequence"/>
</dbReference>
<dbReference type="SMART" id="SM00267">
    <property type="entry name" value="GGDEF"/>
    <property type="match status" value="1"/>
</dbReference>
<dbReference type="Pfam" id="PF00990">
    <property type="entry name" value="GGDEF"/>
    <property type="match status" value="1"/>
</dbReference>
<dbReference type="PANTHER" id="PTHR45138:SF9">
    <property type="entry name" value="DIGUANYLATE CYCLASE DGCM-RELATED"/>
    <property type="match status" value="1"/>
</dbReference>
<comment type="catalytic activity">
    <reaction evidence="2">
        <text>2 GTP = 3',3'-c-di-GMP + 2 diphosphate</text>
        <dbReference type="Rhea" id="RHEA:24898"/>
        <dbReference type="ChEBI" id="CHEBI:33019"/>
        <dbReference type="ChEBI" id="CHEBI:37565"/>
        <dbReference type="ChEBI" id="CHEBI:58805"/>
        <dbReference type="EC" id="2.7.7.65"/>
    </reaction>
</comment>
<feature type="domain" description="GGDEF" evidence="4">
    <location>
        <begin position="197"/>
        <end position="331"/>
    </location>
</feature>
<dbReference type="AlphaFoldDB" id="A0A3A8AW50"/>
<sequence length="346" mass="37339">MPNAAHPLAAVLDTLCPMHALIDATGHIVHAGPTLHKLCPGGIAPWARFTELFEMKRPRCDSSMKALRARGGQKLHLILRGGPRCDLKGVLAPLPEDGPIQPAGGAIVNLSFGISVVDAVRDFALTSTDFAATDLAIEMLYLVEAKTAAMEASRTLNLRLQGAMIAAEEKAYTDALTGLRNRRAADYLLERLLERKQDFALMQLDLDFFKAVNDTMGHAAGDHVLREVAAIMIEETRAEDMIARVGGDEFVLVFARLTDPGRMHDIATRLIARLEQPIRYGEELCRISASAGSVLSCDYARPTLARMLEDADAALYAAKAAGRGRHVPFAPQAPPASADGAARRQG</sequence>
<evidence type="ECO:0000256" key="1">
    <source>
        <dbReference type="ARBA" id="ARBA00012528"/>
    </source>
</evidence>
<dbReference type="InterPro" id="IPR000160">
    <property type="entry name" value="GGDEF_dom"/>
</dbReference>
<comment type="caution">
    <text evidence="5">The sequence shown here is derived from an EMBL/GenBank/DDBJ whole genome shotgun (WGS) entry which is preliminary data.</text>
</comment>
<keyword evidence="6" id="KW-1185">Reference proteome</keyword>
<dbReference type="Gene3D" id="3.30.450.260">
    <property type="entry name" value="Haem NO binding associated domain"/>
    <property type="match status" value="1"/>
</dbReference>
<dbReference type="Gene3D" id="3.30.70.270">
    <property type="match status" value="1"/>
</dbReference>
<evidence type="ECO:0000256" key="3">
    <source>
        <dbReference type="SAM" id="MobiDB-lite"/>
    </source>
</evidence>
<dbReference type="OrthoDB" id="9812260at2"/>
<feature type="region of interest" description="Disordered" evidence="3">
    <location>
        <begin position="327"/>
        <end position="346"/>
    </location>
</feature>
<dbReference type="GO" id="GO:0005886">
    <property type="term" value="C:plasma membrane"/>
    <property type="evidence" value="ECO:0007669"/>
    <property type="project" value="TreeGrafter"/>
</dbReference>
<dbReference type="InterPro" id="IPR042463">
    <property type="entry name" value="HNOB_dom_associated_sf"/>
</dbReference>
<evidence type="ECO:0000313" key="5">
    <source>
        <dbReference type="EMBL" id="RKF13804.1"/>
    </source>
</evidence>
<organism evidence="5 6">
    <name type="scientific">Roseovarius spongiae</name>
    <dbReference type="NCBI Taxonomy" id="2320272"/>
    <lineage>
        <taxon>Bacteria</taxon>
        <taxon>Pseudomonadati</taxon>
        <taxon>Pseudomonadota</taxon>
        <taxon>Alphaproteobacteria</taxon>
        <taxon>Rhodobacterales</taxon>
        <taxon>Roseobacteraceae</taxon>
        <taxon>Roseovarius</taxon>
    </lineage>
</organism>
<dbReference type="GO" id="GO:0052621">
    <property type="term" value="F:diguanylate cyclase activity"/>
    <property type="evidence" value="ECO:0007669"/>
    <property type="project" value="UniProtKB-EC"/>
</dbReference>